<dbReference type="InterPro" id="IPR036390">
    <property type="entry name" value="WH_DNA-bd_sf"/>
</dbReference>
<dbReference type="PROSITE" id="PS51197">
    <property type="entry name" value="HTH_RRF2_2"/>
    <property type="match status" value="1"/>
</dbReference>
<dbReference type="GO" id="GO:0003700">
    <property type="term" value="F:DNA-binding transcription factor activity"/>
    <property type="evidence" value="ECO:0007669"/>
    <property type="project" value="TreeGrafter"/>
</dbReference>
<dbReference type="AlphaFoldDB" id="A0A0S2TE00"/>
<dbReference type="KEGG" id="tee:Tel_09615"/>
<dbReference type="PANTHER" id="PTHR33221">
    <property type="entry name" value="WINGED HELIX-TURN-HELIX TRANSCRIPTIONAL REGULATOR, RRF2 FAMILY"/>
    <property type="match status" value="1"/>
</dbReference>
<dbReference type="GO" id="GO:0005829">
    <property type="term" value="C:cytosol"/>
    <property type="evidence" value="ECO:0007669"/>
    <property type="project" value="TreeGrafter"/>
</dbReference>
<dbReference type="EMBL" id="CP013099">
    <property type="protein sequence ID" value="ALP53387.1"/>
    <property type="molecule type" value="Genomic_DNA"/>
</dbReference>
<dbReference type="GO" id="GO:0003677">
    <property type="term" value="F:DNA binding"/>
    <property type="evidence" value="ECO:0007669"/>
    <property type="project" value="UniProtKB-KW"/>
</dbReference>
<protein>
    <recommendedName>
        <fullName evidence="4">Transcriptional regulator</fullName>
    </recommendedName>
</protein>
<evidence type="ECO:0008006" key="4">
    <source>
        <dbReference type="Google" id="ProtNLM"/>
    </source>
</evidence>
<dbReference type="InterPro" id="IPR000944">
    <property type="entry name" value="Tscrpt_reg_Rrf2"/>
</dbReference>
<dbReference type="NCBIfam" id="TIGR00738">
    <property type="entry name" value="rrf2_super"/>
    <property type="match status" value="1"/>
</dbReference>
<gene>
    <name evidence="2" type="ORF">Tel_09615</name>
</gene>
<reference evidence="2" key="1">
    <citation type="submission" date="2015-10" db="EMBL/GenBank/DDBJ databases">
        <title>Description of Candidatus Tenderia electrophaga gen. nov, sp. nov., an Uncultivated Electroautotroph from a Biocathode Enrichment.</title>
        <authorList>
            <person name="Eddie B.J."/>
            <person name="Malanoski A.P."/>
            <person name="Wang Z."/>
            <person name="Hall R.J."/>
            <person name="Oh S.D."/>
            <person name="Heiner C."/>
            <person name="Lin B."/>
            <person name="Strycharz-Glaven S.M."/>
        </authorList>
    </citation>
    <scope>NUCLEOTIDE SEQUENCE [LARGE SCALE GENOMIC DNA]</scope>
    <source>
        <strain evidence="2">NRL1</strain>
    </source>
</reference>
<keyword evidence="3" id="KW-1185">Reference proteome</keyword>
<dbReference type="Pfam" id="PF02082">
    <property type="entry name" value="Rrf2"/>
    <property type="match status" value="1"/>
</dbReference>
<dbReference type="InterPro" id="IPR036388">
    <property type="entry name" value="WH-like_DNA-bd_sf"/>
</dbReference>
<name>A0A0S2TE00_9GAMM</name>
<dbReference type="Proteomes" id="UP000055136">
    <property type="component" value="Chromosome"/>
</dbReference>
<dbReference type="Gene3D" id="1.10.10.10">
    <property type="entry name" value="Winged helix-like DNA-binding domain superfamily/Winged helix DNA-binding domain"/>
    <property type="match status" value="1"/>
</dbReference>
<dbReference type="STRING" id="1748243.Tel_09615"/>
<sequence>MKLSTKGRYAITAMLDLALNANQGNRVTLADISEFQGISLSYLEQLFARLRQTELVKGTRGPGGGYRLARSPDEITIAEIIAAVDEKTGKEKMMKIDERHQKTQELWEQLSNCITDYLANITLNDLVAGHRPKVTSGSDNNDLDAYGVWGKRENNDKQTSMA</sequence>
<accession>A0A0S2TE00</accession>
<evidence type="ECO:0000256" key="1">
    <source>
        <dbReference type="ARBA" id="ARBA00023125"/>
    </source>
</evidence>
<dbReference type="SUPFAM" id="SSF46785">
    <property type="entry name" value="Winged helix' DNA-binding domain"/>
    <property type="match status" value="1"/>
</dbReference>
<organism evidence="2 3">
    <name type="scientific">Candidatus Tenderia electrophaga</name>
    <dbReference type="NCBI Taxonomy" id="1748243"/>
    <lineage>
        <taxon>Bacteria</taxon>
        <taxon>Pseudomonadati</taxon>
        <taxon>Pseudomonadota</taxon>
        <taxon>Gammaproteobacteria</taxon>
        <taxon>Candidatus Tenderiales</taxon>
        <taxon>Candidatus Tenderiaceae</taxon>
        <taxon>Candidatus Tenderia</taxon>
    </lineage>
</organism>
<proteinExistence type="predicted"/>
<dbReference type="PANTHER" id="PTHR33221:SF5">
    <property type="entry name" value="HTH-TYPE TRANSCRIPTIONAL REGULATOR ISCR"/>
    <property type="match status" value="1"/>
</dbReference>
<keyword evidence="1" id="KW-0238">DNA-binding</keyword>
<evidence type="ECO:0000313" key="2">
    <source>
        <dbReference type="EMBL" id="ALP53387.1"/>
    </source>
</evidence>
<evidence type="ECO:0000313" key="3">
    <source>
        <dbReference type="Proteomes" id="UP000055136"/>
    </source>
</evidence>